<sequence length="519" mass="56724">MHSHSAPYDVVIAGAGPVGLFLACELRLFGLSVVVLEQAEDPRSPLKRLPFGMRGLSAPTLEAFYRRGLLDDVTEAQQANATSGATKAAAHWMQQARRPVGHFAGIPFFQDHVDTERWSYRRPSPAGTSLMVEMESLETVLTARASAMGVEIWRGVAVEGFEQAGEEVTVCTNDRFFRGHWLVGCDGARSAVRKTGGFDFVGTDPEFTGYSMDIEMEDPGMLQQGRNYTPTGMYTYARPGTVAMADFDGGAFHRTWPITRDHVQAVLRRISGTNVTLTSLRLATTWTDRAYQATAYRRGRVLLAGDAAHIHSPLGGQGLNLGLGDAMNLGWKLAATIRGDAPAGLLDSYRDERHPLGAQVLDWSRAQVALMRPSPGSRALGAIISDLIETHDGATYFAARAWGVSLRYDLGSSHPLVGRSVPDFALANGTRIGMLLNKGRGLWLDFDDARAPGRELASRWRDRITYVAGNVQDRFGLNAVLVRPDGIVAWAWEGKGDFDPEDAARATSRWFGEPVPVEY</sequence>
<evidence type="ECO:0000256" key="2">
    <source>
        <dbReference type="ARBA" id="ARBA00022630"/>
    </source>
</evidence>
<comment type="cofactor">
    <cofactor evidence="1">
        <name>FAD</name>
        <dbReference type="ChEBI" id="CHEBI:57692"/>
    </cofactor>
</comment>
<dbReference type="RefSeq" id="WP_092700965.1">
    <property type="nucleotide sequence ID" value="NZ_FOSR01000001.1"/>
</dbReference>
<gene>
    <name evidence="5" type="ORF">SAMN05192579_101445</name>
</gene>
<dbReference type="InterPro" id="IPR036188">
    <property type="entry name" value="FAD/NAD-bd_sf"/>
</dbReference>
<organism evidence="5 6">
    <name type="scientific">Rhodanobacter glycinis</name>
    <dbReference type="NCBI Taxonomy" id="582702"/>
    <lineage>
        <taxon>Bacteria</taxon>
        <taxon>Pseudomonadati</taxon>
        <taxon>Pseudomonadota</taxon>
        <taxon>Gammaproteobacteria</taxon>
        <taxon>Lysobacterales</taxon>
        <taxon>Rhodanobacteraceae</taxon>
        <taxon>Rhodanobacter</taxon>
    </lineage>
</organism>
<evidence type="ECO:0000313" key="5">
    <source>
        <dbReference type="EMBL" id="SFK29912.1"/>
    </source>
</evidence>
<keyword evidence="3" id="KW-0274">FAD</keyword>
<keyword evidence="6" id="KW-1185">Reference proteome</keyword>
<dbReference type="PRINTS" id="PR00420">
    <property type="entry name" value="RNGMNOXGNASE"/>
</dbReference>
<dbReference type="PANTHER" id="PTHR43004">
    <property type="entry name" value="TRK SYSTEM POTASSIUM UPTAKE PROTEIN"/>
    <property type="match status" value="1"/>
</dbReference>
<dbReference type="Gene3D" id="3.30.70.2450">
    <property type="match status" value="1"/>
</dbReference>
<dbReference type="GO" id="GO:0071949">
    <property type="term" value="F:FAD binding"/>
    <property type="evidence" value="ECO:0007669"/>
    <property type="project" value="InterPro"/>
</dbReference>
<dbReference type="Pfam" id="PF21274">
    <property type="entry name" value="Rng_hyd_C"/>
    <property type="match status" value="1"/>
</dbReference>
<keyword evidence="2" id="KW-0285">Flavoprotein</keyword>
<protein>
    <submittedName>
        <fullName evidence="5">2-polyprenyl-6-methoxyphenol hydroxylase</fullName>
    </submittedName>
</protein>
<dbReference type="InterPro" id="IPR050641">
    <property type="entry name" value="RIFMO-like"/>
</dbReference>
<accession>A0A1I3YDM7</accession>
<dbReference type="EMBL" id="FOSR01000001">
    <property type="protein sequence ID" value="SFK29912.1"/>
    <property type="molecule type" value="Genomic_DNA"/>
</dbReference>
<dbReference type="InterPro" id="IPR002938">
    <property type="entry name" value="FAD-bd"/>
</dbReference>
<reference evidence="6" key="1">
    <citation type="submission" date="2016-10" db="EMBL/GenBank/DDBJ databases">
        <authorList>
            <person name="Varghese N."/>
            <person name="Submissions S."/>
        </authorList>
    </citation>
    <scope>NUCLEOTIDE SEQUENCE [LARGE SCALE GENOMIC DNA]</scope>
    <source>
        <strain evidence="6">MO64</strain>
    </source>
</reference>
<dbReference type="PANTHER" id="PTHR43004:SF19">
    <property type="entry name" value="BINDING MONOOXYGENASE, PUTATIVE (JCVI)-RELATED"/>
    <property type="match status" value="1"/>
</dbReference>
<dbReference type="SUPFAM" id="SSF51905">
    <property type="entry name" value="FAD/NAD(P)-binding domain"/>
    <property type="match status" value="1"/>
</dbReference>
<evidence type="ECO:0000256" key="1">
    <source>
        <dbReference type="ARBA" id="ARBA00001974"/>
    </source>
</evidence>
<feature type="domain" description="FAD-binding" evidence="4">
    <location>
        <begin position="8"/>
        <end position="364"/>
    </location>
</feature>
<evidence type="ECO:0000313" key="6">
    <source>
        <dbReference type="Proteomes" id="UP000198725"/>
    </source>
</evidence>
<dbReference type="Gene3D" id="3.40.30.120">
    <property type="match status" value="1"/>
</dbReference>
<evidence type="ECO:0000256" key="3">
    <source>
        <dbReference type="ARBA" id="ARBA00022827"/>
    </source>
</evidence>
<dbReference type="Pfam" id="PF01494">
    <property type="entry name" value="FAD_binding_3"/>
    <property type="match status" value="1"/>
</dbReference>
<dbReference type="AlphaFoldDB" id="A0A1I3YDM7"/>
<dbReference type="GO" id="GO:0016709">
    <property type="term" value="F:oxidoreductase activity, acting on paired donors, with incorporation or reduction of molecular oxygen, NAD(P)H as one donor, and incorporation of one atom of oxygen"/>
    <property type="evidence" value="ECO:0007669"/>
    <property type="project" value="UniProtKB-ARBA"/>
</dbReference>
<dbReference type="Gene3D" id="3.50.50.60">
    <property type="entry name" value="FAD/NAD(P)-binding domain"/>
    <property type="match status" value="1"/>
</dbReference>
<dbReference type="Proteomes" id="UP000198725">
    <property type="component" value="Unassembled WGS sequence"/>
</dbReference>
<name>A0A1I3YDM7_9GAMM</name>
<proteinExistence type="predicted"/>
<evidence type="ECO:0000259" key="4">
    <source>
        <dbReference type="Pfam" id="PF01494"/>
    </source>
</evidence>